<dbReference type="PROSITE" id="PS51450">
    <property type="entry name" value="LRR"/>
    <property type="match status" value="3"/>
</dbReference>
<dbReference type="Proteomes" id="UP001497600">
    <property type="component" value="Chromosome F"/>
</dbReference>
<keyword evidence="1" id="KW-0433">Leucine-rich repeat</keyword>
<dbReference type="Gene3D" id="3.80.10.10">
    <property type="entry name" value="Ribonuclease Inhibitor"/>
    <property type="match status" value="2"/>
</dbReference>
<dbReference type="PANTHER" id="PTHR45617">
    <property type="entry name" value="LEUCINE RICH REPEAT FAMILY PROTEIN"/>
    <property type="match status" value="1"/>
</dbReference>
<accession>A0ABP0EFU9</accession>
<evidence type="ECO:0008006" key="6">
    <source>
        <dbReference type="Google" id="ProtNLM"/>
    </source>
</evidence>
<gene>
    <name evidence="4" type="ORF">CAAN4_F13916</name>
</gene>
<evidence type="ECO:0000256" key="3">
    <source>
        <dbReference type="SAM" id="MobiDB-lite"/>
    </source>
</evidence>
<dbReference type="InterPro" id="IPR003591">
    <property type="entry name" value="Leu-rich_rpt_typical-subtyp"/>
</dbReference>
<feature type="region of interest" description="Disordered" evidence="3">
    <location>
        <begin position="273"/>
        <end position="292"/>
    </location>
</feature>
<protein>
    <recommendedName>
        <fullName evidence="6">Leucine-rich repeat-containing protein</fullName>
    </recommendedName>
</protein>
<keyword evidence="5" id="KW-1185">Reference proteome</keyword>
<feature type="compositionally biased region" description="Polar residues" evidence="3">
    <location>
        <begin position="556"/>
        <end position="599"/>
    </location>
</feature>
<dbReference type="SUPFAM" id="SSF52047">
    <property type="entry name" value="RNI-like"/>
    <property type="match status" value="1"/>
</dbReference>
<proteinExistence type="predicted"/>
<dbReference type="InterPro" id="IPR032675">
    <property type="entry name" value="LRR_dom_sf"/>
</dbReference>
<feature type="region of interest" description="Disordered" evidence="3">
    <location>
        <begin position="532"/>
        <end position="622"/>
    </location>
</feature>
<dbReference type="InterPro" id="IPR001611">
    <property type="entry name" value="Leu-rich_rpt"/>
</dbReference>
<dbReference type="Pfam" id="PF13855">
    <property type="entry name" value="LRR_8"/>
    <property type="match status" value="1"/>
</dbReference>
<evidence type="ECO:0000256" key="2">
    <source>
        <dbReference type="ARBA" id="ARBA00022737"/>
    </source>
</evidence>
<dbReference type="SMART" id="SM00369">
    <property type="entry name" value="LRR_TYP"/>
    <property type="match status" value="5"/>
</dbReference>
<keyword evidence="2" id="KW-0677">Repeat</keyword>
<sequence length="633" mass="71003">MGAFTYNENSIEGEIFIQRLSTYIRRNEESLANGLVCFSKNKSQTIKPLRLSFTMHHLYYVTERIDSSPLGVDIGPLNVKLDNPNHEPTFISFMANNARSSRHFESDARSISSINSMKSIVSSASMYWRSVGFSKDPKVINKDLKYLYSSFTKIPCLIMNPKTKMNSISGYEEYPCDTSVPLIMFKNLQVLEMIDYDPNEIYGWHVLSEQLRILIIKNSKISDIGEIIFNLVIDDETGRTSFNNSHKYRKNDSSVFIDDDDCYDNGIPKFPRRDRTSTIGTNHGGGSSTSKDYHTLPERKWALLKQLTISEASITTIPSHIFKPLSNLVKLNLSNNLMESIPNGLDKLENLKYLNLADNILTDLTNLPSNLNHLSTLNLNNNKLTSLEGFNNLSSLEKVDLRRNNLKDLTSLKPIVLQFIKNPEKFNNVYLANNSLPKNFRIDLFNLFNGIKYKNQMKIDDSRPGYFESALLLDSESAFKAFEKFFGLKNQKNATTNTSSTSSRAASISEIGDITSIIQPLASVTISSSVEEGSLHNHDKSSVQSTPKVAKKKKSTSPLSPNHNLTNTTSSTEHRVSTSNYPKTVNSLSSFAPPSNIHMSPNPGMKKSPTISRMDTPPPGIITPIQVTARMST</sequence>
<evidence type="ECO:0000256" key="1">
    <source>
        <dbReference type="ARBA" id="ARBA00022614"/>
    </source>
</evidence>
<dbReference type="EMBL" id="OZ004258">
    <property type="protein sequence ID" value="CAK7913895.1"/>
    <property type="molecule type" value="Genomic_DNA"/>
</dbReference>
<evidence type="ECO:0000313" key="5">
    <source>
        <dbReference type="Proteomes" id="UP001497600"/>
    </source>
</evidence>
<evidence type="ECO:0000313" key="4">
    <source>
        <dbReference type="EMBL" id="CAK7913895.1"/>
    </source>
</evidence>
<organism evidence="4 5">
    <name type="scientific">[Candida] anglica</name>
    <dbReference type="NCBI Taxonomy" id="148631"/>
    <lineage>
        <taxon>Eukaryota</taxon>
        <taxon>Fungi</taxon>
        <taxon>Dikarya</taxon>
        <taxon>Ascomycota</taxon>
        <taxon>Saccharomycotina</taxon>
        <taxon>Pichiomycetes</taxon>
        <taxon>Debaryomycetaceae</taxon>
        <taxon>Kurtzmaniella</taxon>
    </lineage>
</organism>
<reference evidence="4 5" key="1">
    <citation type="submission" date="2024-01" db="EMBL/GenBank/DDBJ databases">
        <authorList>
            <consortium name="Genoscope - CEA"/>
            <person name="William W."/>
        </authorList>
    </citation>
    <scope>NUCLEOTIDE SEQUENCE [LARGE SCALE GENOMIC DNA]</scope>
    <source>
        <strain evidence="4 5">29B2s-10</strain>
    </source>
</reference>
<name>A0ABP0EFU9_9ASCO</name>